<dbReference type="InterPro" id="IPR005142">
    <property type="entry name" value="eRF1_3"/>
</dbReference>
<evidence type="ECO:0000313" key="6">
    <source>
        <dbReference type="EMBL" id="SGZ39609.1"/>
    </source>
</evidence>
<dbReference type="FunFam" id="3.30.960.10:FF:000002">
    <property type="entry name" value="Eukaryotic peptide chain release factor subunit 1"/>
    <property type="match status" value="1"/>
</dbReference>
<dbReference type="GO" id="GO:0005829">
    <property type="term" value="C:cytosol"/>
    <property type="evidence" value="ECO:0007669"/>
    <property type="project" value="GOC"/>
</dbReference>
<keyword evidence="4" id="KW-0648">Protein biosynthesis</keyword>
<dbReference type="InterPro" id="IPR029064">
    <property type="entry name" value="Ribosomal_eL30-like_sf"/>
</dbReference>
<dbReference type="SUPFAM" id="SSF53137">
    <property type="entry name" value="Translational machinery components"/>
    <property type="match status" value="1"/>
</dbReference>
<dbReference type="EMBL" id="FQNF01000027">
    <property type="protein sequence ID" value="SGZ39609.1"/>
    <property type="molecule type" value="Genomic_DNA"/>
</dbReference>
<dbReference type="Pfam" id="PF03463">
    <property type="entry name" value="eRF1_1"/>
    <property type="match status" value="1"/>
</dbReference>
<dbReference type="InterPro" id="IPR004403">
    <property type="entry name" value="Peptide_chain-rel_eRF1/aRF1"/>
</dbReference>
<dbReference type="InterPro" id="IPR042226">
    <property type="entry name" value="eFR1_2_sf"/>
</dbReference>
<evidence type="ECO:0000256" key="2">
    <source>
        <dbReference type="ARBA" id="ARBA00005326"/>
    </source>
</evidence>
<dbReference type="GO" id="GO:0006353">
    <property type="term" value="P:DNA-templated transcription termination"/>
    <property type="evidence" value="ECO:0007669"/>
    <property type="project" value="EnsemblFungi"/>
</dbReference>
<evidence type="ECO:0000256" key="3">
    <source>
        <dbReference type="ARBA" id="ARBA00022490"/>
    </source>
</evidence>
<organism evidence="6 7">
    <name type="scientific">Hanseniaspora guilliermondii</name>
    <dbReference type="NCBI Taxonomy" id="56406"/>
    <lineage>
        <taxon>Eukaryota</taxon>
        <taxon>Fungi</taxon>
        <taxon>Dikarya</taxon>
        <taxon>Ascomycota</taxon>
        <taxon>Saccharomycotina</taxon>
        <taxon>Saccharomycetes</taxon>
        <taxon>Saccharomycodales</taxon>
        <taxon>Saccharomycodaceae</taxon>
        <taxon>Hanseniaspora</taxon>
    </lineage>
</organism>
<feature type="domain" description="eRF1/Pelota-like N-terminal" evidence="5">
    <location>
        <begin position="3"/>
        <end position="139"/>
    </location>
</feature>
<name>A0A1L0CMH9_9ASCO</name>
<dbReference type="GO" id="GO:0009302">
    <property type="term" value="P:sno(s)RNA transcription"/>
    <property type="evidence" value="ECO:0007669"/>
    <property type="project" value="EnsemblFungi"/>
</dbReference>
<dbReference type="NCBIfam" id="TIGR03676">
    <property type="entry name" value="aRF1_eRF1"/>
    <property type="match status" value="1"/>
</dbReference>
<dbReference type="Pfam" id="PF03464">
    <property type="entry name" value="eRF1_2"/>
    <property type="match status" value="1"/>
</dbReference>
<evidence type="ECO:0000313" key="7">
    <source>
        <dbReference type="Proteomes" id="UP000183365"/>
    </source>
</evidence>
<accession>A0A1L0CMH9</accession>
<evidence type="ECO:0000259" key="5">
    <source>
        <dbReference type="SMART" id="SM01194"/>
    </source>
</evidence>
<evidence type="ECO:0000256" key="1">
    <source>
        <dbReference type="ARBA" id="ARBA00004496"/>
    </source>
</evidence>
<comment type="subcellular location">
    <subcellularLocation>
        <location evidence="1">Cytoplasm</location>
    </subcellularLocation>
</comment>
<dbReference type="SUPFAM" id="SSF55315">
    <property type="entry name" value="L30e-like"/>
    <property type="match status" value="1"/>
</dbReference>
<dbReference type="GO" id="GO:0018444">
    <property type="term" value="C:translation release factor complex"/>
    <property type="evidence" value="ECO:0007669"/>
    <property type="project" value="EnsemblFungi"/>
</dbReference>
<dbReference type="GO" id="GO:0002184">
    <property type="term" value="P:cytoplasmic translational termination"/>
    <property type="evidence" value="ECO:0007669"/>
    <property type="project" value="EnsemblFungi"/>
</dbReference>
<dbReference type="Gene3D" id="3.30.1330.30">
    <property type="match status" value="1"/>
</dbReference>
<dbReference type="OrthoDB" id="10254527at2759"/>
<comment type="similarity">
    <text evidence="2">Belongs to the eukaryotic release factor 1 family.</text>
</comment>
<dbReference type="InterPro" id="IPR024049">
    <property type="entry name" value="eRF1_1_sf"/>
</dbReference>
<dbReference type="PANTHER" id="PTHR10113">
    <property type="entry name" value="PEPTIDE CHAIN RELEASE FACTOR SUBUNIT 1"/>
    <property type="match status" value="1"/>
</dbReference>
<protein>
    <submittedName>
        <fullName evidence="6">Probable Eukaryotic peptide chain release factor subunit 1</fullName>
    </submittedName>
</protein>
<reference evidence="7" key="1">
    <citation type="submission" date="2016-11" db="EMBL/GenBank/DDBJ databases">
        <authorList>
            <person name="Guldener U."/>
        </authorList>
    </citation>
    <scope>NUCLEOTIDE SEQUENCE [LARGE SCALE GENOMIC DNA]</scope>
</reference>
<keyword evidence="7" id="KW-1185">Reference proteome</keyword>
<dbReference type="Gene3D" id="3.30.960.10">
    <property type="entry name" value="eRF1 domain 1"/>
    <property type="match status" value="1"/>
</dbReference>
<dbReference type="GO" id="GO:0004045">
    <property type="term" value="F:peptidyl-tRNA hydrolase activity"/>
    <property type="evidence" value="ECO:0007669"/>
    <property type="project" value="EnsemblFungi"/>
</dbReference>
<keyword evidence="3" id="KW-0963">Cytoplasm</keyword>
<dbReference type="Pfam" id="PF03465">
    <property type="entry name" value="eRF1_3"/>
    <property type="match status" value="1"/>
</dbReference>
<dbReference type="VEuPathDB" id="FungiDB:HGUI_01809"/>
<sequence>MDQSEADKNIEIWKIKKLIKYLESAKGNGTSMISLVMPPKSQISMFQKKLTDEYGTASNIKSRVNRLSVLSAITSTQQKLKLYNTCPENGLVLYCGEMVTEDGKVKKVTYDIEPYKPINTTLYLCDNKFHTEVLSELLEADDKFGFIVMDGQGTLFGLLSGNTRTVLHKFTVDLPKKHGRGGQSAVRFARLREEKRHNYVRKVAECAVQNFITNDKVNVKGLVLAGSADFKTDLAKSDLFDPRFQDKIVKIVDISYGGENGFNQAIELSAEALANVKFIQEKKLVTAYFDEISQDTGKFCYGVEDTMKALDLGAIETLIIYENLNTMRYVYKDGEEKEVIVEVNPNLPDKSYSIDKVTGQEMDLVSEQLLIEWLAENYKNYGANLEFVSDKSTEGAQFVAGFGGIGAMLRYKVNFEQLLDESDDEFVDEGEIEYDFI</sequence>
<dbReference type="GO" id="GO:0030695">
    <property type="term" value="F:GTPase regulator activity"/>
    <property type="evidence" value="ECO:0007669"/>
    <property type="project" value="EnsemblFungi"/>
</dbReference>
<dbReference type="GO" id="GO:0016149">
    <property type="term" value="F:translation release factor activity, codon specific"/>
    <property type="evidence" value="ECO:0007669"/>
    <property type="project" value="EnsemblFungi"/>
</dbReference>
<dbReference type="AlphaFoldDB" id="A0A1L0CMH9"/>
<dbReference type="SMART" id="SM01194">
    <property type="entry name" value="eRF1_1"/>
    <property type="match status" value="1"/>
</dbReference>
<dbReference type="FunFam" id="3.30.420.60:FF:000001">
    <property type="entry name" value="Eukaryotic peptide chain release factor subunit 1"/>
    <property type="match status" value="1"/>
</dbReference>
<dbReference type="FunFam" id="3.30.1330.30:FF:000006">
    <property type="entry name" value="Peptide chain release factor subunit 1"/>
    <property type="match status" value="1"/>
</dbReference>
<dbReference type="InterPro" id="IPR005140">
    <property type="entry name" value="eRF1_Pelota-like_N"/>
</dbReference>
<proteinExistence type="inferred from homology"/>
<dbReference type="InterPro" id="IPR005141">
    <property type="entry name" value="eRF1_2"/>
</dbReference>
<gene>
    <name evidence="6" type="ORF">HGUI_01809</name>
</gene>
<dbReference type="Gene3D" id="3.30.420.60">
    <property type="entry name" value="eRF1 domain 2"/>
    <property type="match status" value="1"/>
</dbReference>
<dbReference type="SUPFAM" id="SSF55481">
    <property type="entry name" value="N-terminal domain of eukaryotic peptide chain release factor subunit 1, ERF1"/>
    <property type="match status" value="1"/>
</dbReference>
<evidence type="ECO:0000256" key="4">
    <source>
        <dbReference type="ARBA" id="ARBA00022917"/>
    </source>
</evidence>
<dbReference type="GO" id="GO:0010494">
    <property type="term" value="C:cytoplasmic stress granule"/>
    <property type="evidence" value="ECO:0007669"/>
    <property type="project" value="EnsemblFungi"/>
</dbReference>
<dbReference type="Proteomes" id="UP000183365">
    <property type="component" value="Unassembled WGS sequence"/>
</dbReference>